<dbReference type="Proteomes" id="UP000000763">
    <property type="component" value="Chromosome 4"/>
</dbReference>
<dbReference type="EMBL" id="AL607007">
    <property type="protein sequence ID" value="CAE04798.1"/>
    <property type="molecule type" value="Genomic_DNA"/>
</dbReference>
<evidence type="ECO:0000256" key="1">
    <source>
        <dbReference type="ARBA" id="ARBA00022723"/>
    </source>
</evidence>
<evidence type="ECO:0000313" key="7">
    <source>
        <dbReference type="Proteomes" id="UP000000763"/>
    </source>
</evidence>
<dbReference type="SMART" id="SM00575">
    <property type="entry name" value="ZnF_PMZ"/>
    <property type="match status" value="1"/>
</dbReference>
<name>Q7XM48_ORYSJ</name>
<dbReference type="AlphaFoldDB" id="Q7XM48"/>
<evidence type="ECO:0000256" key="2">
    <source>
        <dbReference type="ARBA" id="ARBA00022771"/>
    </source>
</evidence>
<dbReference type="PROSITE" id="PS50966">
    <property type="entry name" value="ZF_SWIM"/>
    <property type="match status" value="1"/>
</dbReference>
<dbReference type="PANTHER" id="PTHR31973:SF195">
    <property type="entry name" value="MUDR FAMILY TRANSPOSASE"/>
    <property type="match status" value="1"/>
</dbReference>
<sequence>MWPAARTYMLQKHQMWMDEVFEYSSDVKPWLDEHHNLLWARNKFSCQSKCEYINNNMAESWNAWIKASKGLGHLKVTKGDPYQAEVTEIHNDEELTRHVVHLDKCTCTCREWQVTEKPCQHALAVITTVRQPNMEKYVDKAFSVLRFQAAYASTIPNITDKKQWPQVEKEFKLLAPVSNVIS</sequence>
<gene>
    <name evidence="6" type="primary">OSJNBb0018J12.11</name>
</gene>
<evidence type="ECO:0000259" key="5">
    <source>
        <dbReference type="PROSITE" id="PS50966"/>
    </source>
</evidence>
<reference evidence="7" key="2">
    <citation type="journal article" date="2008" name="Nucleic Acids Res.">
        <title>The rice annotation project database (RAP-DB): 2008 update.</title>
        <authorList>
            <consortium name="The rice annotation project (RAP)"/>
        </authorList>
    </citation>
    <scope>GENOME REANNOTATION</scope>
    <source>
        <strain evidence="7">cv. Nipponbare</strain>
    </source>
</reference>
<keyword evidence="3" id="KW-0862">Zinc</keyword>
<dbReference type="GO" id="GO:0008270">
    <property type="term" value="F:zinc ion binding"/>
    <property type="evidence" value="ECO:0007669"/>
    <property type="project" value="UniProtKB-KW"/>
</dbReference>
<organism evidence="6 7">
    <name type="scientific">Oryza sativa subsp. japonica</name>
    <name type="common">Rice</name>
    <dbReference type="NCBI Taxonomy" id="39947"/>
    <lineage>
        <taxon>Eukaryota</taxon>
        <taxon>Viridiplantae</taxon>
        <taxon>Streptophyta</taxon>
        <taxon>Embryophyta</taxon>
        <taxon>Tracheophyta</taxon>
        <taxon>Spermatophyta</taxon>
        <taxon>Magnoliopsida</taxon>
        <taxon>Liliopsida</taxon>
        <taxon>Poales</taxon>
        <taxon>Poaceae</taxon>
        <taxon>BOP clade</taxon>
        <taxon>Oryzoideae</taxon>
        <taxon>Oryzeae</taxon>
        <taxon>Oryzinae</taxon>
        <taxon>Oryza</taxon>
        <taxon>Oryza sativa</taxon>
    </lineage>
</organism>
<proteinExistence type="predicted"/>
<keyword evidence="1" id="KW-0479">Metal-binding</keyword>
<reference evidence="7" key="1">
    <citation type="journal article" date="2005" name="Nature">
        <title>The map-based sequence of the rice genome.</title>
        <authorList>
            <consortium name="International rice genome sequencing project (IRGSP)"/>
            <person name="Matsumoto T."/>
            <person name="Wu J."/>
            <person name="Kanamori H."/>
            <person name="Katayose Y."/>
            <person name="Fujisawa M."/>
            <person name="Namiki N."/>
            <person name="Mizuno H."/>
            <person name="Yamamoto K."/>
            <person name="Antonio B.A."/>
            <person name="Baba T."/>
            <person name="Sakata K."/>
            <person name="Nagamura Y."/>
            <person name="Aoki H."/>
            <person name="Arikawa K."/>
            <person name="Arita K."/>
            <person name="Bito T."/>
            <person name="Chiden Y."/>
            <person name="Fujitsuka N."/>
            <person name="Fukunaka R."/>
            <person name="Hamada M."/>
            <person name="Harada C."/>
            <person name="Hayashi A."/>
            <person name="Hijishita S."/>
            <person name="Honda M."/>
            <person name="Hosokawa S."/>
            <person name="Ichikawa Y."/>
            <person name="Idonuma A."/>
            <person name="Iijima M."/>
            <person name="Ikeda M."/>
            <person name="Ikeno M."/>
            <person name="Ito K."/>
            <person name="Ito S."/>
            <person name="Ito T."/>
            <person name="Ito Y."/>
            <person name="Ito Y."/>
            <person name="Iwabuchi A."/>
            <person name="Kamiya K."/>
            <person name="Karasawa W."/>
            <person name="Kurita K."/>
            <person name="Katagiri S."/>
            <person name="Kikuta A."/>
            <person name="Kobayashi H."/>
            <person name="Kobayashi N."/>
            <person name="Machita K."/>
            <person name="Maehara T."/>
            <person name="Masukawa M."/>
            <person name="Mizubayashi T."/>
            <person name="Mukai Y."/>
            <person name="Nagasaki H."/>
            <person name="Nagata Y."/>
            <person name="Naito S."/>
            <person name="Nakashima M."/>
            <person name="Nakama Y."/>
            <person name="Nakamichi Y."/>
            <person name="Nakamura M."/>
            <person name="Meguro A."/>
            <person name="Negishi M."/>
            <person name="Ohta I."/>
            <person name="Ohta T."/>
            <person name="Okamoto M."/>
            <person name="Ono N."/>
            <person name="Saji S."/>
            <person name="Sakaguchi M."/>
            <person name="Sakai K."/>
            <person name="Shibata M."/>
            <person name="Shimokawa T."/>
            <person name="Song J."/>
            <person name="Takazaki Y."/>
            <person name="Terasawa K."/>
            <person name="Tsugane M."/>
            <person name="Tsuji K."/>
            <person name="Ueda S."/>
            <person name="Waki K."/>
            <person name="Yamagata H."/>
            <person name="Yamamoto M."/>
            <person name="Yamamoto S."/>
            <person name="Yamane H."/>
            <person name="Yoshiki S."/>
            <person name="Yoshihara R."/>
            <person name="Yukawa K."/>
            <person name="Zhong H."/>
            <person name="Yano M."/>
            <person name="Yuan Q."/>
            <person name="Ouyang S."/>
            <person name="Liu J."/>
            <person name="Jones K.M."/>
            <person name="Gansberger K."/>
            <person name="Moffat K."/>
            <person name="Hill J."/>
            <person name="Bera J."/>
            <person name="Fadrosh D."/>
            <person name="Jin S."/>
            <person name="Johri S."/>
            <person name="Kim M."/>
            <person name="Overton L."/>
            <person name="Reardon M."/>
            <person name="Tsitrin T."/>
            <person name="Vuong H."/>
            <person name="Weaver B."/>
            <person name="Ciecko A."/>
            <person name="Tallon L."/>
            <person name="Jackson J."/>
            <person name="Pai G."/>
            <person name="Aken S.V."/>
            <person name="Utterback T."/>
            <person name="Reidmuller S."/>
            <person name="Feldblyum T."/>
            <person name="Hsiao J."/>
            <person name="Zismann V."/>
            <person name="Iobst S."/>
            <person name="de Vazeille A.R."/>
            <person name="Buell C.R."/>
            <person name="Ying K."/>
            <person name="Li Y."/>
            <person name="Lu T."/>
            <person name="Huang Y."/>
            <person name="Zhao Q."/>
            <person name="Feng Q."/>
            <person name="Zhang L."/>
            <person name="Zhu J."/>
            <person name="Weng Q."/>
            <person name="Mu J."/>
            <person name="Lu Y."/>
            <person name="Fan D."/>
            <person name="Liu Y."/>
            <person name="Guan J."/>
            <person name="Zhang Y."/>
            <person name="Yu S."/>
            <person name="Liu X."/>
            <person name="Zhang Y."/>
            <person name="Hong G."/>
            <person name="Han B."/>
            <person name="Choisne N."/>
            <person name="Demange N."/>
            <person name="Orjeda G."/>
            <person name="Samain S."/>
            <person name="Cattolico L."/>
            <person name="Pelletier E."/>
            <person name="Couloux A."/>
            <person name="Segurens B."/>
            <person name="Wincker P."/>
            <person name="D'Hont A."/>
            <person name="Scarpelli C."/>
            <person name="Weissenbach J."/>
            <person name="Salanoubat M."/>
            <person name="Quetier F."/>
            <person name="Yu Y."/>
            <person name="Kim H.R."/>
            <person name="Rambo T."/>
            <person name="Currie J."/>
            <person name="Collura K."/>
            <person name="Luo M."/>
            <person name="Yang T."/>
            <person name="Ammiraju J.S.S."/>
            <person name="Engler F."/>
            <person name="Soderlund C."/>
            <person name="Wing R.A."/>
            <person name="Palmer L.E."/>
            <person name="de la Bastide M."/>
            <person name="Spiegel L."/>
            <person name="Nascimento L."/>
            <person name="Zutavern T."/>
            <person name="O'Shaughnessy A."/>
            <person name="Dike S."/>
            <person name="Dedhia N."/>
            <person name="Preston R."/>
            <person name="Balija V."/>
            <person name="McCombie W.R."/>
            <person name="Chow T."/>
            <person name="Chen H."/>
            <person name="Chung M."/>
            <person name="Chen C."/>
            <person name="Shaw J."/>
            <person name="Wu H."/>
            <person name="Hsiao K."/>
            <person name="Chao Y."/>
            <person name="Chu M."/>
            <person name="Cheng C."/>
            <person name="Hour A."/>
            <person name="Lee P."/>
            <person name="Lin S."/>
            <person name="Lin Y."/>
            <person name="Liou J."/>
            <person name="Liu S."/>
            <person name="Hsing Y."/>
            <person name="Raghuvanshi S."/>
            <person name="Mohanty A."/>
            <person name="Bharti A.K."/>
            <person name="Gaur A."/>
            <person name="Gupta V."/>
            <person name="Kumar D."/>
            <person name="Ravi V."/>
            <person name="Vij S."/>
            <person name="Kapur A."/>
            <person name="Khurana P."/>
            <person name="Khurana P."/>
            <person name="Khurana J.P."/>
            <person name="Tyagi A.K."/>
            <person name="Gaikwad K."/>
            <person name="Singh A."/>
            <person name="Dalal V."/>
            <person name="Srivastava S."/>
            <person name="Dixit A."/>
            <person name="Pal A.K."/>
            <person name="Ghazi I.A."/>
            <person name="Yadav M."/>
            <person name="Pandit A."/>
            <person name="Bhargava A."/>
            <person name="Sureshbabu K."/>
            <person name="Batra K."/>
            <person name="Sharma T.R."/>
            <person name="Mohapatra T."/>
            <person name="Singh N.K."/>
            <person name="Messing J."/>
            <person name="Nelson A.B."/>
            <person name="Fuks G."/>
            <person name="Kavchok S."/>
            <person name="Keizer G."/>
            <person name="Linton E."/>
            <person name="Llaca V."/>
            <person name="Song R."/>
            <person name="Tanyolac B."/>
            <person name="Young S."/>
            <person name="Ho-Il K."/>
            <person name="Hahn J.H."/>
            <person name="Sangsakoo G."/>
            <person name="Vanavichit A."/>
            <person name="de Mattos Luiz.A.T."/>
            <person name="Zimmer P.D."/>
            <person name="Malone G."/>
            <person name="Dellagostin O."/>
            <person name="de Oliveira A.C."/>
            <person name="Bevan M."/>
            <person name="Bancroft I."/>
            <person name="Minx P."/>
            <person name="Cordum H."/>
            <person name="Wilson R."/>
            <person name="Cheng Z."/>
            <person name="Jin W."/>
            <person name="Jiang J."/>
            <person name="Leong S.A."/>
            <person name="Iwama H."/>
            <person name="Gojobori T."/>
            <person name="Itoh T."/>
            <person name="Niimura Y."/>
            <person name="Fujii Y."/>
            <person name="Habara T."/>
            <person name="Sakai H."/>
            <person name="Sato Y."/>
            <person name="Wilson G."/>
            <person name="Kumar K."/>
            <person name="McCouch S."/>
            <person name="Juretic N."/>
            <person name="Hoen D."/>
            <person name="Wright S."/>
            <person name="Bruskiewich R."/>
            <person name="Bureau T."/>
            <person name="Miyao A."/>
            <person name="Hirochika H."/>
            <person name="Nishikawa T."/>
            <person name="Kadowaki K."/>
            <person name="Sugiura M."/>
            <person name="Burr B."/>
            <person name="Sasaki T."/>
        </authorList>
    </citation>
    <scope>NUCLEOTIDE SEQUENCE [LARGE SCALE GENOMIC DNA]</scope>
    <source>
        <strain evidence="7">cv. Nipponbare</strain>
    </source>
</reference>
<evidence type="ECO:0000256" key="4">
    <source>
        <dbReference type="PROSITE-ProRule" id="PRU00325"/>
    </source>
</evidence>
<protein>
    <submittedName>
        <fullName evidence="6">OSJNBb0018J12.11 protein</fullName>
    </submittedName>
</protein>
<dbReference type="InterPro" id="IPR006564">
    <property type="entry name" value="Znf_PMZ"/>
</dbReference>
<keyword evidence="2 4" id="KW-0863">Zinc-finger</keyword>
<dbReference type="PANTHER" id="PTHR31973">
    <property type="entry name" value="POLYPROTEIN, PUTATIVE-RELATED"/>
    <property type="match status" value="1"/>
</dbReference>
<evidence type="ECO:0000256" key="3">
    <source>
        <dbReference type="ARBA" id="ARBA00022833"/>
    </source>
</evidence>
<feature type="domain" description="SWIM-type" evidence="5">
    <location>
        <begin position="98"/>
        <end position="130"/>
    </location>
</feature>
<evidence type="ECO:0000313" key="6">
    <source>
        <dbReference type="EMBL" id="CAE04798.1"/>
    </source>
</evidence>
<accession>Q7XM48</accession>
<dbReference type="Pfam" id="PF04434">
    <property type="entry name" value="SWIM"/>
    <property type="match status" value="1"/>
</dbReference>
<dbReference type="InterPro" id="IPR007527">
    <property type="entry name" value="Znf_SWIM"/>
</dbReference>